<sequence length="218" mass="23487">MNTPAPNVPQAVVSTLASVTNIAAASSILCGTPGRVDLVIDRNSLTGGTHVLGYADGRLLARERVPFNPDELRLHLHALDSGPVSAERSHTWFKAVEEAAADAPAPVAETLTDRARAYHRPHRCEHCEALDPLREAPRWAVILDKDWEITGITAGDLTEGAKRAVLDSGGFAFVINAYSIPSAYDRALSVLDAHLDGDRDLSDNELVLSLTAPRREGR</sequence>
<name>A0A7W7SFK2_9ACTN</name>
<organism evidence="1 2">
    <name type="scientific">Kitasatospora gansuensis</name>
    <dbReference type="NCBI Taxonomy" id="258050"/>
    <lineage>
        <taxon>Bacteria</taxon>
        <taxon>Bacillati</taxon>
        <taxon>Actinomycetota</taxon>
        <taxon>Actinomycetes</taxon>
        <taxon>Kitasatosporales</taxon>
        <taxon>Streptomycetaceae</taxon>
        <taxon>Kitasatospora</taxon>
    </lineage>
</organism>
<comment type="caution">
    <text evidence="1">The sequence shown here is derived from an EMBL/GenBank/DDBJ whole genome shotgun (WGS) entry which is preliminary data.</text>
</comment>
<gene>
    <name evidence="1" type="ORF">F4556_005099</name>
</gene>
<protein>
    <submittedName>
        <fullName evidence="1">Uncharacterized protein</fullName>
    </submittedName>
</protein>
<dbReference type="AlphaFoldDB" id="A0A7W7SFK2"/>
<evidence type="ECO:0000313" key="1">
    <source>
        <dbReference type="EMBL" id="MBB4949564.1"/>
    </source>
</evidence>
<reference evidence="1 2" key="1">
    <citation type="submission" date="2020-08" db="EMBL/GenBank/DDBJ databases">
        <title>Sequencing the genomes of 1000 actinobacteria strains.</title>
        <authorList>
            <person name="Klenk H.-P."/>
        </authorList>
    </citation>
    <scope>NUCLEOTIDE SEQUENCE [LARGE SCALE GENOMIC DNA]</scope>
    <source>
        <strain evidence="1 2">DSM 44786</strain>
    </source>
</reference>
<dbReference type="EMBL" id="JACHJR010000001">
    <property type="protein sequence ID" value="MBB4949564.1"/>
    <property type="molecule type" value="Genomic_DNA"/>
</dbReference>
<evidence type="ECO:0000313" key="2">
    <source>
        <dbReference type="Proteomes" id="UP000573327"/>
    </source>
</evidence>
<accession>A0A7W7SFK2</accession>
<dbReference type="RefSeq" id="WP_184919992.1">
    <property type="nucleotide sequence ID" value="NZ_JACHJR010000001.1"/>
</dbReference>
<keyword evidence="2" id="KW-1185">Reference proteome</keyword>
<dbReference type="Proteomes" id="UP000573327">
    <property type="component" value="Unassembled WGS sequence"/>
</dbReference>
<proteinExistence type="predicted"/>